<name>A0A644Y5B4_9ZZZZ</name>
<comment type="caution">
    <text evidence="1">The sequence shown here is derived from an EMBL/GenBank/DDBJ whole genome shotgun (WGS) entry which is preliminary data.</text>
</comment>
<dbReference type="AlphaFoldDB" id="A0A644Y5B4"/>
<sequence>MSGRFRFLDDPDGAAELAALLEDSGVPYKRSGSRFELLFTKQGRTWRTVCDCEGIRVLIYGIHPQPVSDSTAALAVCSDVNRQMVRGACFLAQGRIVCRTSAELSEPLTAREILAQALEYNAAVLSNFWEALAAGASGSGPFNSIPSG</sequence>
<dbReference type="EMBL" id="VSSQ01003660">
    <property type="protein sequence ID" value="MPM21763.1"/>
    <property type="molecule type" value="Genomic_DNA"/>
</dbReference>
<gene>
    <name evidence="1" type="ORF">SDC9_68208</name>
</gene>
<evidence type="ECO:0008006" key="2">
    <source>
        <dbReference type="Google" id="ProtNLM"/>
    </source>
</evidence>
<reference evidence="1" key="1">
    <citation type="submission" date="2019-08" db="EMBL/GenBank/DDBJ databases">
        <authorList>
            <person name="Kucharzyk K."/>
            <person name="Murdoch R.W."/>
            <person name="Higgins S."/>
            <person name="Loffler F."/>
        </authorList>
    </citation>
    <scope>NUCLEOTIDE SEQUENCE</scope>
</reference>
<protein>
    <recommendedName>
        <fullName evidence="2">YbjN domain-containing protein</fullName>
    </recommendedName>
</protein>
<proteinExistence type="predicted"/>
<organism evidence="1">
    <name type="scientific">bioreactor metagenome</name>
    <dbReference type="NCBI Taxonomy" id="1076179"/>
    <lineage>
        <taxon>unclassified sequences</taxon>
        <taxon>metagenomes</taxon>
        <taxon>ecological metagenomes</taxon>
    </lineage>
</organism>
<accession>A0A644Y5B4</accession>
<evidence type="ECO:0000313" key="1">
    <source>
        <dbReference type="EMBL" id="MPM21763.1"/>
    </source>
</evidence>